<dbReference type="OrthoDB" id="9801844at2"/>
<dbReference type="HAMAP" id="MF_00646">
    <property type="entry name" value="EFP"/>
    <property type="match status" value="1"/>
</dbReference>
<dbReference type="Pfam" id="PF08207">
    <property type="entry name" value="EFP_N"/>
    <property type="match status" value="1"/>
</dbReference>
<dbReference type="GO" id="GO:0005829">
    <property type="term" value="C:cytosol"/>
    <property type="evidence" value="ECO:0007669"/>
    <property type="project" value="UniProtKB-ARBA"/>
</dbReference>
<protein>
    <recommendedName>
        <fullName evidence="2">Elongation factor P-like protein</fullName>
    </recommendedName>
</protein>
<dbReference type="SUPFAM" id="SSF50249">
    <property type="entry name" value="Nucleic acid-binding proteins"/>
    <property type="match status" value="2"/>
</dbReference>
<dbReference type="InterPro" id="IPR013852">
    <property type="entry name" value="Transl_elong_P/YeiP_CS"/>
</dbReference>
<dbReference type="InterPro" id="IPR001059">
    <property type="entry name" value="Transl_elong_P/YeiP_cen"/>
</dbReference>
<organism evidence="5 6">
    <name type="scientific">Solilutibacter oculi</name>
    <dbReference type="NCBI Taxonomy" id="2698682"/>
    <lineage>
        <taxon>Bacteria</taxon>
        <taxon>Pseudomonadati</taxon>
        <taxon>Pseudomonadota</taxon>
        <taxon>Gammaproteobacteria</taxon>
        <taxon>Lysobacterales</taxon>
        <taxon>Lysobacteraceae</taxon>
        <taxon>Solilutibacter</taxon>
    </lineage>
</organism>
<dbReference type="EMBL" id="CP029556">
    <property type="protein sequence ID" value="AXA84175.1"/>
    <property type="molecule type" value="Genomic_DNA"/>
</dbReference>
<sequence length="188" mass="20544">MKAYDIKKGNVVEHNGGVYQVRDIERSSPQGRGGNVRYRFTMYSVPGGNKLDASFDGDDNLTEVELLRRQATFSYKDGDAFVFMDDEDYSQYTLDASNIGEGAGYITDGLSGCYVQIIDDLPVALQLPTSVVLEVVDTPPELKGGTATKRPKPATLNTGIEIQVPEYITNGEKVWVNTTTGEFGGRAD</sequence>
<dbReference type="RefSeq" id="WP_112926388.1">
    <property type="nucleotide sequence ID" value="NZ_CP029556.1"/>
</dbReference>
<keyword evidence="5" id="KW-0648">Protein biosynthesis</keyword>
<evidence type="ECO:0000259" key="3">
    <source>
        <dbReference type="SMART" id="SM00841"/>
    </source>
</evidence>
<dbReference type="GO" id="GO:0003746">
    <property type="term" value="F:translation elongation factor activity"/>
    <property type="evidence" value="ECO:0007669"/>
    <property type="project" value="UniProtKB-UniRule"/>
</dbReference>
<dbReference type="SUPFAM" id="SSF50104">
    <property type="entry name" value="Translation proteins SH3-like domain"/>
    <property type="match status" value="1"/>
</dbReference>
<feature type="domain" description="Elongation factor P C-terminal" evidence="3">
    <location>
        <begin position="131"/>
        <end position="186"/>
    </location>
</feature>
<dbReference type="CDD" id="cd04470">
    <property type="entry name" value="S1_EF-P_repeat_1"/>
    <property type="match status" value="1"/>
</dbReference>
<reference evidence="6" key="1">
    <citation type="submission" date="2018-05" db="EMBL/GenBank/DDBJ databases">
        <title>Luteimonas pekinense sp. nov., isolated from human Meibomian gland secretions, Beijing, China.</title>
        <authorList>
            <person name="Wen T."/>
            <person name="Bai H."/>
            <person name="Lv H."/>
        </authorList>
    </citation>
    <scope>NUCLEOTIDE SEQUENCE [LARGE SCALE GENOMIC DNA]</scope>
    <source>
        <strain evidence="6">83-4</strain>
    </source>
</reference>
<comment type="similarity">
    <text evidence="1 2">Belongs to the elongation factor P family.</text>
</comment>
<dbReference type="PANTHER" id="PTHR30053:SF14">
    <property type="entry name" value="TRANSLATION ELONGATION FACTOR KOW-LIKE DOMAIN-CONTAINING PROTEIN"/>
    <property type="match status" value="1"/>
</dbReference>
<evidence type="ECO:0000256" key="1">
    <source>
        <dbReference type="ARBA" id="ARBA00009479"/>
    </source>
</evidence>
<evidence type="ECO:0000259" key="4">
    <source>
        <dbReference type="SMART" id="SM01185"/>
    </source>
</evidence>
<evidence type="ECO:0000313" key="6">
    <source>
        <dbReference type="Proteomes" id="UP000251842"/>
    </source>
</evidence>
<accession>A0A344J565</accession>
<evidence type="ECO:0000313" key="5">
    <source>
        <dbReference type="EMBL" id="AXA84175.1"/>
    </source>
</evidence>
<dbReference type="Pfam" id="PF01132">
    <property type="entry name" value="EFP"/>
    <property type="match status" value="1"/>
</dbReference>
<dbReference type="PIRSF" id="PIRSF005901">
    <property type="entry name" value="EF-P"/>
    <property type="match status" value="1"/>
</dbReference>
<dbReference type="Proteomes" id="UP000251842">
    <property type="component" value="Chromosome"/>
</dbReference>
<feature type="domain" description="Translation elongation factor P/YeiP central" evidence="4">
    <location>
        <begin position="68"/>
        <end position="123"/>
    </location>
</feature>
<dbReference type="Gene3D" id="2.40.50.140">
    <property type="entry name" value="Nucleic acid-binding proteins"/>
    <property type="match status" value="2"/>
</dbReference>
<dbReference type="GO" id="GO:0043043">
    <property type="term" value="P:peptide biosynthetic process"/>
    <property type="evidence" value="ECO:0007669"/>
    <property type="project" value="InterPro"/>
</dbReference>
<dbReference type="PANTHER" id="PTHR30053">
    <property type="entry name" value="ELONGATION FACTOR P"/>
    <property type="match status" value="1"/>
</dbReference>
<dbReference type="CDD" id="cd05794">
    <property type="entry name" value="S1_EF-P_repeat_2"/>
    <property type="match status" value="1"/>
</dbReference>
<dbReference type="InterPro" id="IPR015365">
    <property type="entry name" value="Elong-fact-P_C"/>
</dbReference>
<dbReference type="AlphaFoldDB" id="A0A344J565"/>
<dbReference type="Gene3D" id="2.30.30.30">
    <property type="match status" value="1"/>
</dbReference>
<gene>
    <name evidence="5" type="primary">yeiP</name>
    <name evidence="5" type="ORF">DCD74_05205</name>
</gene>
<proteinExistence type="inferred from homology"/>
<dbReference type="InterPro" id="IPR008991">
    <property type="entry name" value="Translation_prot_SH3-like_sf"/>
</dbReference>
<dbReference type="FunFam" id="2.40.50.140:FF:000004">
    <property type="entry name" value="Elongation factor P"/>
    <property type="match status" value="1"/>
</dbReference>
<dbReference type="InterPro" id="IPR013185">
    <property type="entry name" value="Transl_elong_KOW-like"/>
</dbReference>
<dbReference type="NCBIfam" id="TIGR02178">
    <property type="entry name" value="yeiP"/>
    <property type="match status" value="1"/>
</dbReference>
<keyword evidence="5" id="KW-0251">Elongation factor</keyword>
<dbReference type="Pfam" id="PF09285">
    <property type="entry name" value="Elong-fact-P_C"/>
    <property type="match status" value="1"/>
</dbReference>
<name>A0A344J565_9GAMM</name>
<dbReference type="NCBIfam" id="NF003392">
    <property type="entry name" value="PRK04542.1"/>
    <property type="match status" value="1"/>
</dbReference>
<evidence type="ECO:0000256" key="2">
    <source>
        <dbReference type="HAMAP-Rule" id="MF_00646"/>
    </source>
</evidence>
<dbReference type="KEGG" id="lue:DCD74_05205"/>
<dbReference type="InterPro" id="IPR011897">
    <property type="entry name" value="Transl_elong_p-like_YeiP"/>
</dbReference>
<dbReference type="InterPro" id="IPR014722">
    <property type="entry name" value="Rib_uL2_dom2"/>
</dbReference>
<dbReference type="PROSITE" id="PS01275">
    <property type="entry name" value="EFP"/>
    <property type="match status" value="1"/>
</dbReference>
<keyword evidence="6" id="KW-1185">Reference proteome</keyword>
<dbReference type="InterPro" id="IPR012340">
    <property type="entry name" value="NA-bd_OB-fold"/>
</dbReference>
<dbReference type="InterPro" id="IPR020599">
    <property type="entry name" value="Transl_elong_fac_P/YeiP"/>
</dbReference>
<dbReference type="SMART" id="SM01185">
    <property type="entry name" value="EFP"/>
    <property type="match status" value="1"/>
</dbReference>
<dbReference type="SMART" id="SM00841">
    <property type="entry name" value="Elong-fact-P_C"/>
    <property type="match status" value="1"/>
</dbReference>
<dbReference type="NCBIfam" id="NF001810">
    <property type="entry name" value="PRK00529.1"/>
    <property type="match status" value="1"/>
</dbReference>